<dbReference type="EMBL" id="JBIPKE010000015">
    <property type="protein sequence ID" value="MFH6983590.1"/>
    <property type="molecule type" value="Genomic_DNA"/>
</dbReference>
<comment type="caution">
    <text evidence="2">The sequence shown here is derived from an EMBL/GenBank/DDBJ whole genome shotgun (WGS) entry which is preliminary data.</text>
</comment>
<name>A0ABW7N7L7_9BACT</name>
<keyword evidence="1" id="KW-1133">Transmembrane helix</keyword>
<organism evidence="2 3">
    <name type="scientific">Marinoscillum luteum</name>
    <dbReference type="NCBI Taxonomy" id="861051"/>
    <lineage>
        <taxon>Bacteria</taxon>
        <taxon>Pseudomonadati</taxon>
        <taxon>Bacteroidota</taxon>
        <taxon>Cytophagia</taxon>
        <taxon>Cytophagales</taxon>
        <taxon>Reichenbachiellaceae</taxon>
        <taxon>Marinoscillum</taxon>
    </lineage>
</organism>
<keyword evidence="1" id="KW-0472">Membrane</keyword>
<keyword evidence="3" id="KW-1185">Reference proteome</keyword>
<evidence type="ECO:0000313" key="2">
    <source>
        <dbReference type="EMBL" id="MFH6983590.1"/>
    </source>
</evidence>
<accession>A0ABW7N7L7</accession>
<dbReference type="RefSeq" id="WP_395417139.1">
    <property type="nucleotide sequence ID" value="NZ_JBIPKE010000015.1"/>
</dbReference>
<keyword evidence="1" id="KW-0812">Transmembrane</keyword>
<protein>
    <submittedName>
        <fullName evidence="2">Uncharacterized protein</fullName>
    </submittedName>
</protein>
<reference evidence="2 3" key="1">
    <citation type="journal article" date="2013" name="Int. J. Syst. Evol. Microbiol.">
        <title>Marinoscillum luteum sp. nov., isolated from marine sediment.</title>
        <authorList>
            <person name="Cha I.T."/>
            <person name="Park S.J."/>
            <person name="Kim S.J."/>
            <person name="Kim J.G."/>
            <person name="Jung M.Y."/>
            <person name="Shin K.S."/>
            <person name="Kwon K.K."/>
            <person name="Yang S.H."/>
            <person name="Seo Y.S."/>
            <person name="Rhee S.K."/>
        </authorList>
    </citation>
    <scope>NUCLEOTIDE SEQUENCE [LARGE SCALE GENOMIC DNA]</scope>
    <source>
        <strain evidence="2 3">KCTC 23939</strain>
    </source>
</reference>
<proteinExistence type="predicted"/>
<dbReference type="Proteomes" id="UP001610063">
    <property type="component" value="Unassembled WGS sequence"/>
</dbReference>
<evidence type="ECO:0000313" key="3">
    <source>
        <dbReference type="Proteomes" id="UP001610063"/>
    </source>
</evidence>
<sequence length="261" mass="30051">MGAYKDRKTALGNLKKLVEDPANVLCIHYSQSQTYDDDYGNISPIITSIVIKSLDNKIDKQFAIHFEADKAGIPKDQIQDSYRELELRILKSFNDFVKRHDKSTWVHWDMKNIHFGFEAIKHRYEKIFEGLNDYSEIASHNKHSLFVILEGMYGEKFVKGPDELKELMTSNNSGVEQPLYLTKDSESREFESKNFKSVIDSVDCKVEFLKKALKKLINKQLLIPNKNRYAIFIDVISHPIFNLIGWLATLLGLGAAIYALL</sequence>
<gene>
    <name evidence="2" type="ORF">ACHKAR_09080</name>
</gene>
<evidence type="ECO:0000256" key="1">
    <source>
        <dbReference type="SAM" id="Phobius"/>
    </source>
</evidence>
<feature type="transmembrane region" description="Helical" evidence="1">
    <location>
        <begin position="240"/>
        <end position="260"/>
    </location>
</feature>